<accession>A0AAE9A5A0</accession>
<proteinExistence type="predicted"/>
<dbReference type="EMBL" id="CP090895">
    <property type="protein sequence ID" value="ULT91703.1"/>
    <property type="molecule type" value="Genomic_DNA"/>
</dbReference>
<dbReference type="PANTHER" id="PTHR47645">
    <property type="entry name" value="PROTEIN CBG08267"/>
    <property type="match status" value="1"/>
</dbReference>
<dbReference type="PANTHER" id="PTHR47645:SF1">
    <property type="entry name" value="C2H2-TYPE DOMAIN-CONTAINING PROTEIN-RELATED"/>
    <property type="match status" value="1"/>
</dbReference>
<dbReference type="AlphaFoldDB" id="A0AAE9A5A0"/>
<gene>
    <name evidence="1" type="ORF">L3Y34_009384</name>
</gene>
<evidence type="ECO:0000313" key="1">
    <source>
        <dbReference type="EMBL" id="ULT91703.1"/>
    </source>
</evidence>
<reference evidence="1 2" key="1">
    <citation type="submission" date="2022-02" db="EMBL/GenBank/DDBJ databases">
        <title>Chromosome-level reference genomes for two strains of Caenorhabditis briggsae: an improved platform for comparative genomics.</title>
        <authorList>
            <person name="Stevens L."/>
            <person name="Andersen E.C."/>
        </authorList>
    </citation>
    <scope>NUCLEOTIDE SEQUENCE [LARGE SCALE GENOMIC DNA]</scope>
    <source>
        <strain evidence="1">QX1410_ONT</strain>
        <tissue evidence="1">Whole-organism</tissue>
    </source>
</reference>
<organism evidence="1 2">
    <name type="scientific">Caenorhabditis briggsae</name>
    <dbReference type="NCBI Taxonomy" id="6238"/>
    <lineage>
        <taxon>Eukaryota</taxon>
        <taxon>Metazoa</taxon>
        <taxon>Ecdysozoa</taxon>
        <taxon>Nematoda</taxon>
        <taxon>Chromadorea</taxon>
        <taxon>Rhabditida</taxon>
        <taxon>Rhabditina</taxon>
        <taxon>Rhabditomorpha</taxon>
        <taxon>Rhabditoidea</taxon>
        <taxon>Rhabditidae</taxon>
        <taxon>Peloderinae</taxon>
        <taxon>Caenorhabditis</taxon>
    </lineage>
</organism>
<name>A0AAE9A5A0_CAEBR</name>
<protein>
    <submittedName>
        <fullName evidence="1">Uncharacterized protein</fullName>
    </submittedName>
</protein>
<sequence>MMQVTIGHYGMMNRKTRMTEEAKKQLNQMEILRKRRKFQVYQILYVSSRQSERELVSQTMQSAIGHMLNYIRDYHLDIRTGSLESCKNRKTCENHLSWKEVKIFREKCRAENKNPDDFEPADLIELAPK</sequence>
<evidence type="ECO:0000313" key="2">
    <source>
        <dbReference type="Proteomes" id="UP000827892"/>
    </source>
</evidence>
<dbReference type="Proteomes" id="UP000827892">
    <property type="component" value="Chromosome V"/>
</dbReference>